<keyword evidence="3" id="KW-1185">Reference proteome</keyword>
<dbReference type="Gene3D" id="1.10.260.40">
    <property type="entry name" value="lambda repressor-like DNA-binding domains"/>
    <property type="match status" value="1"/>
</dbReference>
<evidence type="ECO:0000313" key="3">
    <source>
        <dbReference type="Proteomes" id="UP000639516"/>
    </source>
</evidence>
<dbReference type="InterPro" id="IPR001387">
    <property type="entry name" value="Cro/C1-type_HTH"/>
</dbReference>
<dbReference type="RefSeq" id="WP_188102804.1">
    <property type="nucleotide sequence ID" value="NZ_JAANIH010000028.1"/>
</dbReference>
<dbReference type="SUPFAM" id="SSF47413">
    <property type="entry name" value="lambda repressor-like DNA-binding domains"/>
    <property type="match status" value="1"/>
</dbReference>
<dbReference type="PROSITE" id="PS50943">
    <property type="entry name" value="HTH_CROC1"/>
    <property type="match status" value="1"/>
</dbReference>
<organism evidence="2 3">
    <name type="scientific">Bradyrhizobium campsiandrae</name>
    <dbReference type="NCBI Taxonomy" id="1729892"/>
    <lineage>
        <taxon>Bacteria</taxon>
        <taxon>Pseudomonadati</taxon>
        <taxon>Pseudomonadota</taxon>
        <taxon>Alphaproteobacteria</taxon>
        <taxon>Hyphomicrobiales</taxon>
        <taxon>Nitrobacteraceae</taxon>
        <taxon>Bradyrhizobium</taxon>
    </lineage>
</organism>
<reference evidence="2 3" key="1">
    <citation type="journal article" date="2020" name="Arch. Microbiol.">
        <title>Bradyrhizobium campsiandrae sp. nov., a nitrogen-fixing bacterial strain isolated from a native leguminous tree from the Amazon adapted to flooded conditions.</title>
        <authorList>
            <person name="Cabral Michel D."/>
            <person name="Martins da Costa E."/>
            <person name="Azarias Guimaraes A."/>
            <person name="Soares de Carvalho T."/>
            <person name="Santos de Castro Caputo P."/>
            <person name="Willems A."/>
            <person name="de Souza Moreira F.M."/>
        </authorList>
    </citation>
    <scope>NUCLEOTIDE SEQUENCE [LARGE SCALE GENOMIC DNA]</scope>
    <source>
        <strain evidence="3">INPA 384B</strain>
    </source>
</reference>
<evidence type="ECO:0000313" key="2">
    <source>
        <dbReference type="EMBL" id="MBC9984307.1"/>
    </source>
</evidence>
<dbReference type="SMART" id="SM00530">
    <property type="entry name" value="HTH_XRE"/>
    <property type="match status" value="2"/>
</dbReference>
<dbReference type="CDD" id="cd00093">
    <property type="entry name" value="HTH_XRE"/>
    <property type="match status" value="1"/>
</dbReference>
<name>A0ABR7UKC1_9BRAD</name>
<dbReference type="EMBL" id="JAATTO010000105">
    <property type="protein sequence ID" value="MBC9984307.1"/>
    <property type="molecule type" value="Genomic_DNA"/>
</dbReference>
<dbReference type="Proteomes" id="UP000639516">
    <property type="component" value="Unassembled WGS sequence"/>
</dbReference>
<gene>
    <name evidence="2" type="ORF">HA482_39655</name>
</gene>
<evidence type="ECO:0000259" key="1">
    <source>
        <dbReference type="PROSITE" id="PS50943"/>
    </source>
</evidence>
<dbReference type="InterPro" id="IPR010982">
    <property type="entry name" value="Lambda_DNA-bd_dom_sf"/>
</dbReference>
<proteinExistence type="predicted"/>
<feature type="domain" description="HTH cro/C1-type" evidence="1">
    <location>
        <begin position="122"/>
        <end position="161"/>
    </location>
</feature>
<protein>
    <submittedName>
        <fullName evidence="2">Helix-turn-helix domain-containing protein</fullName>
    </submittedName>
</protein>
<sequence length="359" mass="39192">MKEPYKGDTERANRLHAARKAAGFKSSREAAVRFGWHPGTYRAHEIAARHFDVETGRIYADAFGVARSWLMDGRGRGPSIDPVRAARFEIRKSAATQPSQDAAGRLRVARRLAGYRSVMDASAKVGVKRSTLSAHENGQNDLSREGALHYGNVFGVDPEWLLSGRMPSGLPVAAEAALTTLLSLHDEPESRALLHFRGLQREVPVSPQWIEPVTSAPPAKLGPRGDRVSEYTSLALFRKLRGTKPGSAASGEWSFPQDYLVEMLGCQPATAVVLIVPSRWRDLPADRLHIRPGSRLVLDTGSTHLLPGAYYVALRPGGELRVLRESKNGNDASRLEPDEKLAGLVCGVLGAALPPRHQR</sequence>
<accession>A0ABR7UKC1</accession>
<comment type="caution">
    <text evidence="2">The sequence shown here is derived from an EMBL/GenBank/DDBJ whole genome shotgun (WGS) entry which is preliminary data.</text>
</comment>